<evidence type="ECO:0000313" key="8">
    <source>
        <dbReference type="EMBL" id="VVB07679.1"/>
    </source>
</evidence>
<feature type="domain" description="RanBD1" evidence="7">
    <location>
        <begin position="246"/>
        <end position="389"/>
    </location>
</feature>
<feature type="compositionally biased region" description="Polar residues" evidence="6">
    <location>
        <begin position="175"/>
        <end position="210"/>
    </location>
</feature>
<comment type="caution">
    <text evidence="8">The sequence shown here is derived from an EMBL/GenBank/DDBJ whole genome shotgun (WGS) entry which is preliminary data.</text>
</comment>
<reference evidence="8" key="1">
    <citation type="submission" date="2019-07" db="EMBL/GenBank/DDBJ databases">
        <authorList>
            <person name="Dittberner H."/>
        </authorList>
    </citation>
    <scope>NUCLEOTIDE SEQUENCE [LARGE SCALE GENOMIC DNA]</scope>
</reference>
<dbReference type="PANTHER" id="PTHR23138">
    <property type="entry name" value="RAN BINDING PROTEIN"/>
    <property type="match status" value="1"/>
</dbReference>
<feature type="compositionally biased region" description="Basic and acidic residues" evidence="6">
    <location>
        <begin position="109"/>
        <end position="119"/>
    </location>
</feature>
<evidence type="ECO:0000256" key="5">
    <source>
        <dbReference type="ARBA" id="ARBA00023132"/>
    </source>
</evidence>
<dbReference type="PANTHER" id="PTHR23138:SF141">
    <property type="entry name" value="NUCLEAR PORE COMPLEX PROTEIN NUP50"/>
    <property type="match status" value="1"/>
</dbReference>
<dbReference type="EMBL" id="CABITT030000006">
    <property type="protein sequence ID" value="VVB07679.1"/>
    <property type="molecule type" value="Genomic_DNA"/>
</dbReference>
<dbReference type="CDD" id="cd13170">
    <property type="entry name" value="RanBD_NUP50"/>
    <property type="match status" value="1"/>
</dbReference>
<feature type="compositionally biased region" description="Low complexity" evidence="6">
    <location>
        <begin position="211"/>
        <end position="223"/>
    </location>
</feature>
<evidence type="ECO:0000256" key="2">
    <source>
        <dbReference type="ARBA" id="ARBA00022816"/>
    </source>
</evidence>
<feature type="region of interest" description="Disordered" evidence="6">
    <location>
        <begin position="97"/>
        <end position="119"/>
    </location>
</feature>
<evidence type="ECO:0000313" key="9">
    <source>
        <dbReference type="Proteomes" id="UP000489600"/>
    </source>
</evidence>
<dbReference type="GO" id="GO:0005643">
    <property type="term" value="C:nuclear pore"/>
    <property type="evidence" value="ECO:0007669"/>
    <property type="project" value="UniProtKB-SubCell"/>
</dbReference>
<name>A0A565C200_9BRAS</name>
<keyword evidence="4" id="KW-0811">Translocation</keyword>
<dbReference type="InterPro" id="IPR000156">
    <property type="entry name" value="Ran_bind_dom"/>
</dbReference>
<evidence type="ECO:0000256" key="1">
    <source>
        <dbReference type="ARBA" id="ARBA00004567"/>
    </source>
</evidence>
<keyword evidence="5" id="KW-0539">Nucleus</keyword>
<feature type="region of interest" description="Disordered" evidence="6">
    <location>
        <begin position="175"/>
        <end position="265"/>
    </location>
</feature>
<dbReference type="Pfam" id="PF00638">
    <property type="entry name" value="Ran_BP1"/>
    <property type="match status" value="1"/>
</dbReference>
<dbReference type="GO" id="GO:0051028">
    <property type="term" value="P:mRNA transport"/>
    <property type="evidence" value="ECO:0007669"/>
    <property type="project" value="UniProtKB-KW"/>
</dbReference>
<accession>A0A565C200</accession>
<feature type="region of interest" description="Disordered" evidence="6">
    <location>
        <begin position="1"/>
        <end position="33"/>
    </location>
</feature>
<dbReference type="GO" id="GO:0015031">
    <property type="term" value="P:protein transport"/>
    <property type="evidence" value="ECO:0007669"/>
    <property type="project" value="UniProtKB-KW"/>
</dbReference>
<evidence type="ECO:0000256" key="4">
    <source>
        <dbReference type="ARBA" id="ARBA00023010"/>
    </source>
</evidence>
<dbReference type="Gene3D" id="2.30.29.30">
    <property type="entry name" value="Pleckstrin-homology domain (PH domain)/Phosphotyrosine-binding domain (PTB)"/>
    <property type="match status" value="1"/>
</dbReference>
<dbReference type="AlphaFoldDB" id="A0A565C200"/>
<gene>
    <name evidence="8" type="ORF">ANE_LOCUS18123</name>
</gene>
<keyword evidence="2" id="KW-0509">mRNA transport</keyword>
<dbReference type="SUPFAM" id="SSF50729">
    <property type="entry name" value="PH domain-like"/>
    <property type="match status" value="1"/>
</dbReference>
<keyword evidence="9" id="KW-1185">Reference proteome</keyword>
<protein>
    <recommendedName>
        <fullName evidence="7">RanBD1 domain-containing protein</fullName>
    </recommendedName>
</protein>
<dbReference type="SMART" id="SM00160">
    <property type="entry name" value="RanBD"/>
    <property type="match status" value="1"/>
</dbReference>
<comment type="subcellular location">
    <subcellularLocation>
        <location evidence="1">Nucleus</location>
        <location evidence="1">Nuclear pore complex</location>
    </subcellularLocation>
</comment>
<evidence type="ECO:0000259" key="7">
    <source>
        <dbReference type="PROSITE" id="PS50196"/>
    </source>
</evidence>
<dbReference type="InterPro" id="IPR011993">
    <property type="entry name" value="PH-like_dom_sf"/>
</dbReference>
<dbReference type="OrthoDB" id="185618at2759"/>
<keyword evidence="5" id="KW-0906">Nuclear pore complex</keyword>
<dbReference type="InterPro" id="IPR045255">
    <property type="entry name" value="RanBP1-like"/>
</dbReference>
<sequence length="389" mass="42298">MRGLKRAAVSEAFPEANDSSNVSPPMQQSSLSLDKQRAELARKHVRALNNQFVSWVQLQLKNHPDELWEDGMNDYISHASNILDKFRDVVNWLKENKGKGENASPESRVSPESRGAEKKLAAEVKNSDVKSVSNNNLFASNNQPGLFSTNQSSIFSSSQSGLFSSQPGVFSSSPFGVTSNSQTESFSSGQFGLTKSSQPNIFSSSQAGGMSNSQSPFSFSNNQKPFSSGVTPVSIPAKRDCTDDADGEDEQPQPSSPSVKKTEEKGVTVVHEVKCKLYVKSNDPTDKGTWKDKGTGNLYIKCQEGVDKGTKESKPTILVRNDVGKLLLNALLYAGIKTNVQKNALVAIFHSSEDSNNENVTARTFLIRTKTAEARDQLATAIQEYAPSS</sequence>
<feature type="compositionally biased region" description="Polar residues" evidence="6">
    <location>
        <begin position="17"/>
        <end position="33"/>
    </location>
</feature>
<keyword evidence="2" id="KW-0813">Transport</keyword>
<evidence type="ECO:0000256" key="3">
    <source>
        <dbReference type="ARBA" id="ARBA00022927"/>
    </source>
</evidence>
<keyword evidence="3" id="KW-0653">Protein transport</keyword>
<dbReference type="Proteomes" id="UP000489600">
    <property type="component" value="Unassembled WGS sequence"/>
</dbReference>
<evidence type="ECO:0000256" key="6">
    <source>
        <dbReference type="SAM" id="MobiDB-lite"/>
    </source>
</evidence>
<proteinExistence type="predicted"/>
<dbReference type="PROSITE" id="PS50196">
    <property type="entry name" value="RANBD1"/>
    <property type="match status" value="1"/>
</dbReference>
<organism evidence="8 9">
    <name type="scientific">Arabis nemorensis</name>
    <dbReference type="NCBI Taxonomy" id="586526"/>
    <lineage>
        <taxon>Eukaryota</taxon>
        <taxon>Viridiplantae</taxon>
        <taxon>Streptophyta</taxon>
        <taxon>Embryophyta</taxon>
        <taxon>Tracheophyta</taxon>
        <taxon>Spermatophyta</taxon>
        <taxon>Magnoliopsida</taxon>
        <taxon>eudicotyledons</taxon>
        <taxon>Gunneridae</taxon>
        <taxon>Pentapetalae</taxon>
        <taxon>rosids</taxon>
        <taxon>malvids</taxon>
        <taxon>Brassicales</taxon>
        <taxon>Brassicaceae</taxon>
        <taxon>Arabideae</taxon>
        <taxon>Arabis</taxon>
    </lineage>
</organism>